<gene>
    <name evidence="2" type="ORF">A5628_06875</name>
</gene>
<dbReference type="InterPro" id="IPR029045">
    <property type="entry name" value="ClpP/crotonase-like_dom_sf"/>
</dbReference>
<dbReference type="PANTHER" id="PTHR43459:SF3">
    <property type="entry name" value="ENOYL-COA HYDRATASE ECHA15 (ENOYL HYDRASE) (UNSATURATED ACYL-COA HYDRATASE) (CROTONASE)-RELATED"/>
    <property type="match status" value="1"/>
</dbReference>
<dbReference type="GO" id="GO:0003824">
    <property type="term" value="F:catalytic activity"/>
    <property type="evidence" value="ECO:0007669"/>
    <property type="project" value="UniProtKB-ARBA"/>
</dbReference>
<dbReference type="AlphaFoldDB" id="A0A853M4E2"/>
<dbReference type="Pfam" id="PF00378">
    <property type="entry name" value="ECH_1"/>
    <property type="match status" value="1"/>
</dbReference>
<dbReference type="EMBL" id="LZLG01000066">
    <property type="protein sequence ID" value="OBJ60967.1"/>
    <property type="molecule type" value="Genomic_DNA"/>
</dbReference>
<comment type="similarity">
    <text evidence="1">Belongs to the enoyl-CoA hydratase/isomerase family.</text>
</comment>
<evidence type="ECO:0000256" key="1">
    <source>
        <dbReference type="ARBA" id="ARBA00005254"/>
    </source>
</evidence>
<name>A0A853M4E2_9MYCO</name>
<dbReference type="PANTHER" id="PTHR43459">
    <property type="entry name" value="ENOYL-COA HYDRATASE"/>
    <property type="match status" value="1"/>
</dbReference>
<comment type="caution">
    <text evidence="2">The sequence shown here is derived from an EMBL/GenBank/DDBJ whole genome shotgun (WGS) entry which is preliminary data.</text>
</comment>
<accession>A0A853M4E2</accession>
<evidence type="ECO:0000313" key="3">
    <source>
        <dbReference type="Proteomes" id="UP000093894"/>
    </source>
</evidence>
<protein>
    <submittedName>
        <fullName evidence="2">Enoyl-CoA hydratase</fullName>
    </submittedName>
</protein>
<dbReference type="Gene3D" id="1.10.12.10">
    <property type="entry name" value="Lyase 2-enoyl-coa Hydratase, Chain A, domain 2"/>
    <property type="match status" value="1"/>
</dbReference>
<dbReference type="CDD" id="cd06558">
    <property type="entry name" value="crotonase-like"/>
    <property type="match status" value="1"/>
</dbReference>
<dbReference type="InterPro" id="IPR001753">
    <property type="entry name" value="Enoyl-CoA_hydra/iso"/>
</dbReference>
<dbReference type="Proteomes" id="UP000093894">
    <property type="component" value="Unassembled WGS sequence"/>
</dbReference>
<dbReference type="InterPro" id="IPR014748">
    <property type="entry name" value="Enoyl-CoA_hydra_C"/>
</dbReference>
<dbReference type="SUPFAM" id="SSF52096">
    <property type="entry name" value="ClpP/crotonase"/>
    <property type="match status" value="1"/>
</dbReference>
<evidence type="ECO:0000313" key="2">
    <source>
        <dbReference type="EMBL" id="OBJ60967.1"/>
    </source>
</evidence>
<dbReference type="Gene3D" id="3.90.226.10">
    <property type="entry name" value="2-enoyl-CoA Hydratase, Chain A, domain 1"/>
    <property type="match status" value="1"/>
</dbReference>
<sequence length="259" mass="28329">MKVNFSKYTALQVERDGPVLRVWFDRPDQLNAVGRDVHGELETLFFDIDRDEATRVAVISGRGRAFSAGGDLDWLVELNADPEASARAVRADRIIQTALLNMETPLVARVNGPAVGLGCSIALYCDIVVANPRAVFADPHVSVGLVAGDGGALIWPQLIGYAQARRYLLTGDHITGEDAARLGLITECAVEEELDNVVTHWVDKLLAQPDRALRWTKLSINGGLRAIASSVLDAAAGFENLTQILPEHRDALQRMRDRR</sequence>
<reference evidence="2 3" key="1">
    <citation type="submission" date="2016-06" db="EMBL/GenBank/DDBJ databases">
        <authorList>
            <person name="Sutton G."/>
            <person name="Brinkac L."/>
            <person name="Sanka R."/>
            <person name="Adams M."/>
            <person name="Lau E."/>
            <person name="Garcia-Basteiro A."/>
            <person name="Lopez-Varela E."/>
            <person name="Palencia S."/>
        </authorList>
    </citation>
    <scope>NUCLEOTIDE SEQUENCE [LARGE SCALE GENOMIC DNA]</scope>
    <source>
        <strain evidence="2 3">1164983.0</strain>
    </source>
</reference>
<organism evidence="2 3">
    <name type="scientific">Mycobacterium colombiense</name>
    <dbReference type="NCBI Taxonomy" id="339268"/>
    <lineage>
        <taxon>Bacteria</taxon>
        <taxon>Bacillati</taxon>
        <taxon>Actinomycetota</taxon>
        <taxon>Actinomycetes</taxon>
        <taxon>Mycobacteriales</taxon>
        <taxon>Mycobacteriaceae</taxon>
        <taxon>Mycobacterium</taxon>
        <taxon>Mycobacterium avium complex (MAC)</taxon>
    </lineage>
</organism>
<proteinExistence type="inferred from homology"/>